<dbReference type="STRING" id="304371.MCP_0850"/>
<evidence type="ECO:0000313" key="2">
    <source>
        <dbReference type="Proteomes" id="UP000001882"/>
    </source>
</evidence>
<sequence>MRIVVDINHPAHVHCFRNFIREMEEKGHEVLITATKKDVSLKLLDNLRYRYVNLGSYGDSLIQKLINLPVIDLRMYRAVRKFNPDLFIGLGSIRAAHVSYALHKKSIIIDDTEISREQMMLFMPFVDTVCTPSNFRLDLGKKQVRFNAYKELAYLHPDYFKPDPGVLDSLGIKKGERFILVRFITWGASHDVGHHGISDRLAFVKELEKYGRVLISSEGELGPEFDPYRIDLPPEKFHDLLYYATLYIGEGGTTATEAALLGTHSILIDTSARECGNFYDLRSYGLLWFTGFTSEGMYIAKTLLHDGHLKEKGRQKLAKLLGEKIDLNKFIVWFVENYPLSFSQMKAEPGIQYRVG</sequence>
<dbReference type="PANTHER" id="PTHR39662">
    <property type="entry name" value="DUF354 DOMAIN-CONTAINING PROTEIN-RELATED"/>
    <property type="match status" value="1"/>
</dbReference>
<dbReference type="Pfam" id="PF04007">
    <property type="entry name" value="DUF354"/>
    <property type="match status" value="1"/>
</dbReference>
<dbReference type="RefSeq" id="WP_012899601.1">
    <property type="nucleotide sequence ID" value="NC_013665.1"/>
</dbReference>
<accession>D1YWV0</accession>
<organism evidence="1 2">
    <name type="scientific">Methanocella paludicola (strain DSM 17711 / JCM 13418 / NBRC 101707 / SANAE)</name>
    <dbReference type="NCBI Taxonomy" id="304371"/>
    <lineage>
        <taxon>Archaea</taxon>
        <taxon>Methanobacteriati</taxon>
        <taxon>Methanobacteriota</taxon>
        <taxon>Stenosarchaea group</taxon>
        <taxon>Methanomicrobia</taxon>
        <taxon>Methanocellales</taxon>
        <taxon>Methanocellaceae</taxon>
        <taxon>Methanocella</taxon>
    </lineage>
</organism>
<dbReference type="PIRSF" id="PIRSF005357">
    <property type="entry name" value="UCP005357"/>
    <property type="match status" value="1"/>
</dbReference>
<dbReference type="KEGG" id="mpd:MCP_0850"/>
<dbReference type="SUPFAM" id="SSF53756">
    <property type="entry name" value="UDP-Glycosyltransferase/glycogen phosphorylase"/>
    <property type="match status" value="1"/>
</dbReference>
<reference evidence="1 2" key="2">
    <citation type="journal article" date="2008" name="Int. J. Syst. Evol. Microbiol.">
        <title>Methanocella paludicola gen. nov., sp. nov., a methane-producing archaeon, the first isolate of the lineage 'Rice Cluster I', and proposal of the new archaeal order Methanocellales ord. nov.</title>
        <authorList>
            <person name="Sakai S."/>
            <person name="Imachi H."/>
            <person name="Hanada S."/>
            <person name="Ohashi A."/>
            <person name="Harada H."/>
            <person name="Kamagata Y."/>
        </authorList>
    </citation>
    <scope>NUCLEOTIDE SEQUENCE [LARGE SCALE GENOMIC DNA]</scope>
    <source>
        <strain evidence="2">DSM 17711 / JCM 13418 / NBRC 101707 / SANAE</strain>
    </source>
</reference>
<dbReference type="GeneID" id="8680884"/>
<dbReference type="OrthoDB" id="185087at2157"/>
<dbReference type="eggNOG" id="arCOG01395">
    <property type="taxonomic scope" value="Archaea"/>
</dbReference>
<dbReference type="AlphaFoldDB" id="D1YWV0"/>
<dbReference type="PATRIC" id="fig|304371.9.peg.875"/>
<gene>
    <name evidence="1" type="ordered locus">MCP_0850</name>
</gene>
<name>D1YWV0_METPS</name>
<proteinExistence type="predicted"/>
<dbReference type="InParanoid" id="D1YWV0"/>
<keyword evidence="2" id="KW-1185">Reference proteome</keyword>
<reference evidence="2" key="3">
    <citation type="journal article" date="2011" name="PLoS ONE">
        <title>Genome sequence of a mesophilic hydrogenotrophic methanogen Methanocella paludicola, the first cultivated representative of the order Methanocellales.</title>
        <authorList>
            <person name="Sakai S."/>
            <person name="Takaki Y."/>
            <person name="Shimamura S."/>
            <person name="Sekine M."/>
            <person name="Tajima T."/>
            <person name="Kosugi H."/>
            <person name="Ichikawa N."/>
            <person name="Tasumi E."/>
            <person name="Hiraki A.T."/>
            <person name="Shimizu A."/>
            <person name="Kato Y."/>
            <person name="Nishiko R."/>
            <person name="Mori K."/>
            <person name="Fujita N."/>
            <person name="Imachi H."/>
            <person name="Takai K."/>
        </authorList>
    </citation>
    <scope>NUCLEOTIDE SEQUENCE [LARGE SCALE GENOMIC DNA]</scope>
    <source>
        <strain evidence="2">DSM 17711 / JCM 13418 / NBRC 101707 / SANAE</strain>
    </source>
</reference>
<dbReference type="InterPro" id="IPR007152">
    <property type="entry name" value="DUF354"/>
</dbReference>
<protein>
    <recommendedName>
        <fullName evidence="3">DUF354 domain-containing protein</fullName>
    </recommendedName>
</protein>
<dbReference type="Proteomes" id="UP000001882">
    <property type="component" value="Chromosome"/>
</dbReference>
<evidence type="ECO:0008006" key="3">
    <source>
        <dbReference type="Google" id="ProtNLM"/>
    </source>
</evidence>
<evidence type="ECO:0000313" key="1">
    <source>
        <dbReference type="EMBL" id="BAI60922.1"/>
    </source>
</evidence>
<reference evidence="1 2" key="1">
    <citation type="journal article" date="2007" name="Appl. Environ. Microbiol.">
        <title>Isolation of key methanogens for global methane emission from rice paddy fields: a novel isolate affiliated with the clone cluster rice cluster I.</title>
        <authorList>
            <person name="Sakai S."/>
            <person name="Imachi H."/>
            <person name="Sekiguchi Y."/>
            <person name="Ohashi A."/>
            <person name="Harada H."/>
            <person name="Kamagata Y."/>
        </authorList>
    </citation>
    <scope>NUCLEOTIDE SEQUENCE [LARGE SCALE GENOMIC DNA]</scope>
    <source>
        <strain evidence="2">DSM 17711 / JCM 13418 / NBRC 101707 / SANAE</strain>
    </source>
</reference>
<dbReference type="PANTHER" id="PTHR39662:SF1">
    <property type="entry name" value="DUF354 DOMAIN-CONTAINING PROTEIN"/>
    <property type="match status" value="1"/>
</dbReference>
<dbReference type="EMBL" id="AP011532">
    <property type="protein sequence ID" value="BAI60922.1"/>
    <property type="molecule type" value="Genomic_DNA"/>
</dbReference>